<evidence type="ECO:0000313" key="1">
    <source>
        <dbReference type="EMBL" id="KAL0931243.1"/>
    </source>
</evidence>
<accession>A0ACC3YH97</accession>
<organism evidence="1 2">
    <name type="scientific">Colletotrichum truncatum</name>
    <name type="common">Anthracnose fungus</name>
    <name type="synonym">Colletotrichum capsici</name>
    <dbReference type="NCBI Taxonomy" id="5467"/>
    <lineage>
        <taxon>Eukaryota</taxon>
        <taxon>Fungi</taxon>
        <taxon>Dikarya</taxon>
        <taxon>Ascomycota</taxon>
        <taxon>Pezizomycotina</taxon>
        <taxon>Sordariomycetes</taxon>
        <taxon>Hypocreomycetidae</taxon>
        <taxon>Glomerellales</taxon>
        <taxon>Glomerellaceae</taxon>
        <taxon>Colletotrichum</taxon>
        <taxon>Colletotrichum truncatum species complex</taxon>
    </lineage>
</organism>
<sequence length="130" mass="14630">MMQNYCHELDSMILKAVQNEEEYNRQMAGEPPTPGLTMVTLDTNWKIINDIHLRILSALEKLSTEWISRFVTQKETEELGAQPAGEVEELIADLSLQTLPNTIFGFPDLDFADSPPPQSPKKPTKDSGLE</sequence>
<keyword evidence="2" id="KW-1185">Reference proteome</keyword>
<dbReference type="EMBL" id="VUJX02000010">
    <property type="protein sequence ID" value="KAL0931243.1"/>
    <property type="molecule type" value="Genomic_DNA"/>
</dbReference>
<reference evidence="1 2" key="1">
    <citation type="journal article" date="2020" name="Phytopathology">
        <title>Genome Sequence Resources of Colletotrichum truncatum, C. plurivorum, C. musicola, and C. sojae: Four Species Pathogenic to Soybean (Glycine max).</title>
        <authorList>
            <person name="Rogerio F."/>
            <person name="Boufleur T.R."/>
            <person name="Ciampi-Guillardi M."/>
            <person name="Sukno S.A."/>
            <person name="Thon M.R."/>
            <person name="Massola Junior N.S."/>
            <person name="Baroncelli R."/>
        </authorList>
    </citation>
    <scope>NUCLEOTIDE SEQUENCE [LARGE SCALE GENOMIC DNA]</scope>
    <source>
        <strain evidence="1 2">CMES1059</strain>
    </source>
</reference>
<dbReference type="Proteomes" id="UP000805649">
    <property type="component" value="Unassembled WGS sequence"/>
</dbReference>
<evidence type="ECO:0000313" key="2">
    <source>
        <dbReference type="Proteomes" id="UP000805649"/>
    </source>
</evidence>
<gene>
    <name evidence="1" type="ORF">CTRU02_213978</name>
</gene>
<comment type="caution">
    <text evidence="1">The sequence shown here is derived from an EMBL/GenBank/DDBJ whole genome shotgun (WGS) entry which is preliminary data.</text>
</comment>
<proteinExistence type="predicted"/>
<name>A0ACC3YH97_COLTU</name>
<protein>
    <submittedName>
        <fullName evidence="1">Uncharacterized protein</fullName>
    </submittedName>
</protein>